<dbReference type="Pfam" id="PF14361">
    <property type="entry name" value="RsbRD_N"/>
    <property type="match status" value="1"/>
</dbReference>
<gene>
    <name evidence="3" type="ORF">ACI2L5_22265</name>
</gene>
<feature type="domain" description="PucR C-terminal helix-turn-helix" evidence="1">
    <location>
        <begin position="327"/>
        <end position="382"/>
    </location>
</feature>
<dbReference type="RefSeq" id="WP_404746940.1">
    <property type="nucleotide sequence ID" value="NZ_JBJDQH010000007.1"/>
</dbReference>
<name>A0ABW8LP05_9ACTN</name>
<protein>
    <submittedName>
        <fullName evidence="3">Helix-turn-helix domain-containing protein</fullName>
    </submittedName>
</protein>
<dbReference type="InterPro" id="IPR042070">
    <property type="entry name" value="PucR_C-HTH_sf"/>
</dbReference>
<evidence type="ECO:0000259" key="2">
    <source>
        <dbReference type="Pfam" id="PF14361"/>
    </source>
</evidence>
<evidence type="ECO:0000259" key="1">
    <source>
        <dbReference type="Pfam" id="PF13556"/>
    </source>
</evidence>
<dbReference type="InterPro" id="IPR025736">
    <property type="entry name" value="PucR_C-HTH_dom"/>
</dbReference>
<dbReference type="InterPro" id="IPR025751">
    <property type="entry name" value="RsbRD_N_dom"/>
</dbReference>
<proteinExistence type="predicted"/>
<dbReference type="Proteomes" id="UP001620295">
    <property type="component" value="Unassembled WGS sequence"/>
</dbReference>
<dbReference type="Gene3D" id="1.10.10.2840">
    <property type="entry name" value="PucR C-terminal helix-turn-helix domain"/>
    <property type="match status" value="1"/>
</dbReference>
<sequence length="393" mass="43512">MPGQDERLWDDLIERTRGRLGAMVEQFLARTMTDPSYADSELTAEDLRRSSVESFTAILDSLRSDGTTSALVAIAEPLGTRRARQAVPLDSLLRAVRLDFTVLWEHLADPASGMDPALLVRKAGRVWTTVDEFAAHVQEHYLAEQLAIEQANADLQRHYLAQLFGTTRPTEAALERIAGALRVSTSGNFHVAAVSRDDGVVVRRRIRSTPRYGHVCFDYDMGHHTLFLWPTAEPALGRLPQGVKDLFADMAVAVAPVARGLVRVRDAASAAREIMIDLPLDSSGVATLSDRWRSVTRHLLAGVGCDLGQIVFPYLEKCTDLERRKILETVATYLDTGSLGDTGRLLECHRNTVLNRLNAFEKYTGLDVQRPYDAAAVIIALEWQGAEWQGARP</sequence>
<evidence type="ECO:0000313" key="4">
    <source>
        <dbReference type="Proteomes" id="UP001620295"/>
    </source>
</evidence>
<feature type="domain" description="RsbT co-antagonist protein RsbRD N-terminal" evidence="2">
    <location>
        <begin position="25"/>
        <end position="151"/>
    </location>
</feature>
<reference evidence="3 4" key="1">
    <citation type="submission" date="2024-11" db="EMBL/GenBank/DDBJ databases">
        <title>The Natural Products Discovery Center: Release of the First 8490 Sequenced Strains for Exploring Actinobacteria Biosynthetic Diversity.</title>
        <authorList>
            <person name="Kalkreuter E."/>
            <person name="Kautsar S.A."/>
            <person name="Yang D."/>
            <person name="Bader C.D."/>
            <person name="Teijaro C.N."/>
            <person name="Fluegel L."/>
            <person name="Davis C.M."/>
            <person name="Simpson J.R."/>
            <person name="Lauterbach L."/>
            <person name="Steele A.D."/>
            <person name="Gui C."/>
            <person name="Meng S."/>
            <person name="Li G."/>
            <person name="Viehrig K."/>
            <person name="Ye F."/>
            <person name="Su P."/>
            <person name="Kiefer A.F."/>
            <person name="Nichols A."/>
            <person name="Cepeda A.J."/>
            <person name="Yan W."/>
            <person name="Fan B."/>
            <person name="Jiang Y."/>
            <person name="Adhikari A."/>
            <person name="Zheng C.-J."/>
            <person name="Schuster L."/>
            <person name="Cowan T.M."/>
            <person name="Smanski M.J."/>
            <person name="Chevrette M.G."/>
            <person name="De Carvalho L.P.S."/>
            <person name="Shen B."/>
        </authorList>
    </citation>
    <scope>NUCLEOTIDE SEQUENCE [LARGE SCALE GENOMIC DNA]</scope>
    <source>
        <strain evidence="3 4">NPDC020863</strain>
    </source>
</reference>
<dbReference type="Pfam" id="PF13556">
    <property type="entry name" value="HTH_30"/>
    <property type="match status" value="1"/>
</dbReference>
<dbReference type="EMBL" id="JBJDQH010000007">
    <property type="protein sequence ID" value="MFK4267634.1"/>
    <property type="molecule type" value="Genomic_DNA"/>
</dbReference>
<comment type="caution">
    <text evidence="3">The sequence shown here is derived from an EMBL/GenBank/DDBJ whole genome shotgun (WGS) entry which is preliminary data.</text>
</comment>
<keyword evidence="4" id="KW-1185">Reference proteome</keyword>
<evidence type="ECO:0000313" key="3">
    <source>
        <dbReference type="EMBL" id="MFK4267634.1"/>
    </source>
</evidence>
<organism evidence="3 4">
    <name type="scientific">Streptomyces milbemycinicus</name>
    <dbReference type="NCBI Taxonomy" id="476552"/>
    <lineage>
        <taxon>Bacteria</taxon>
        <taxon>Bacillati</taxon>
        <taxon>Actinomycetota</taxon>
        <taxon>Actinomycetes</taxon>
        <taxon>Kitasatosporales</taxon>
        <taxon>Streptomycetaceae</taxon>
        <taxon>Streptomyces</taxon>
    </lineage>
</organism>
<accession>A0ABW8LP05</accession>